<evidence type="ECO:0000313" key="1">
    <source>
        <dbReference type="EMBL" id="EFU29160.1"/>
    </source>
</evidence>
<sequence length="44" mass="4836">MEINNKTAPVTGQQDRNTISLDLMGRMKLHGMAEAFRESLAGTT</sequence>
<keyword evidence="2" id="KW-1185">Reference proteome</keyword>
<dbReference type="STRING" id="873513.HMPREF6485_2893"/>
<accession>E6KBA6</accession>
<name>E6KBA6_9BACT</name>
<proteinExistence type="predicted"/>
<gene>
    <name evidence="1" type="ORF">HMPREF6485_2893</name>
</gene>
<dbReference type="eggNOG" id="COG1484">
    <property type="taxonomic scope" value="Bacteria"/>
</dbReference>
<organism evidence="1 2">
    <name type="scientific">Segatella buccae ATCC 33574</name>
    <dbReference type="NCBI Taxonomy" id="873513"/>
    <lineage>
        <taxon>Bacteria</taxon>
        <taxon>Pseudomonadati</taxon>
        <taxon>Bacteroidota</taxon>
        <taxon>Bacteroidia</taxon>
        <taxon>Bacteroidales</taxon>
        <taxon>Prevotellaceae</taxon>
        <taxon>Segatella</taxon>
    </lineage>
</organism>
<comment type="caution">
    <text evidence="1">The sequence shown here is derived from an EMBL/GenBank/DDBJ whole genome shotgun (WGS) entry which is preliminary data.</text>
</comment>
<evidence type="ECO:0000313" key="2">
    <source>
        <dbReference type="Proteomes" id="UP000003112"/>
    </source>
</evidence>
<dbReference type="AlphaFoldDB" id="E6KBA6"/>
<dbReference type="EMBL" id="AEPD01000066">
    <property type="protein sequence ID" value="EFU29160.1"/>
    <property type="molecule type" value="Genomic_DNA"/>
</dbReference>
<reference evidence="1 2" key="1">
    <citation type="submission" date="2010-10" db="EMBL/GenBank/DDBJ databases">
        <authorList>
            <person name="Muzny D."/>
            <person name="Qin X."/>
            <person name="Deng J."/>
            <person name="Jiang H."/>
            <person name="Liu Y."/>
            <person name="Qu J."/>
            <person name="Song X.-Z."/>
            <person name="Zhang L."/>
            <person name="Thornton R."/>
            <person name="Coyle M."/>
            <person name="Francisco L."/>
            <person name="Jackson L."/>
            <person name="Javaid M."/>
            <person name="Korchina V."/>
            <person name="Kovar C."/>
            <person name="Mata R."/>
            <person name="Mathew T."/>
            <person name="Ngo R."/>
            <person name="Nguyen L."/>
            <person name="Nguyen N."/>
            <person name="Okwuonu G."/>
            <person name="Ongeri F."/>
            <person name="Pham C."/>
            <person name="Simmons D."/>
            <person name="Wilczek-Boney K."/>
            <person name="Hale W."/>
            <person name="Jakkamsetti A."/>
            <person name="Pham P."/>
            <person name="Ruth R."/>
            <person name="San Lucas F."/>
            <person name="Warren J."/>
            <person name="Zhang J."/>
            <person name="Zhao Z."/>
            <person name="Zhou C."/>
            <person name="Zhu D."/>
            <person name="Lee S."/>
            <person name="Bess C."/>
            <person name="Blankenburg K."/>
            <person name="Forbes L."/>
            <person name="Fu Q."/>
            <person name="Gubbala S."/>
            <person name="Hirani K."/>
            <person name="Jayaseelan J.C."/>
            <person name="Lara F."/>
            <person name="Munidasa M."/>
            <person name="Palculict T."/>
            <person name="Patil S."/>
            <person name="Pu L.-L."/>
            <person name="Saada N."/>
            <person name="Tang L."/>
            <person name="Weissenberger G."/>
            <person name="Zhu Y."/>
            <person name="Hemphill L."/>
            <person name="Shang Y."/>
            <person name="Youmans B."/>
            <person name="Ayvaz T."/>
            <person name="Ross M."/>
            <person name="Santibanez J."/>
            <person name="Aqrawi P."/>
            <person name="Gross S."/>
            <person name="Joshi V."/>
            <person name="Fowler G."/>
            <person name="Nazareth L."/>
            <person name="Reid J."/>
            <person name="Worley K."/>
            <person name="Petrosino J."/>
            <person name="Highlander S."/>
            <person name="Gibbs R."/>
        </authorList>
    </citation>
    <scope>NUCLEOTIDE SEQUENCE [LARGE SCALE GENOMIC DNA]</scope>
    <source>
        <strain evidence="1 2">ATCC 33574</strain>
    </source>
</reference>
<dbReference type="Proteomes" id="UP000003112">
    <property type="component" value="Unassembled WGS sequence"/>
</dbReference>
<dbReference type="HOGENOM" id="CLU_3244061_0_0_10"/>
<feature type="non-terminal residue" evidence="1">
    <location>
        <position position="44"/>
    </location>
</feature>
<protein>
    <submittedName>
        <fullName evidence="1">Uncharacterized protein</fullName>
    </submittedName>
</protein>